<evidence type="ECO:0000313" key="7">
    <source>
        <dbReference type="Proteomes" id="UP000071778"/>
    </source>
</evidence>
<keyword evidence="3" id="KW-0238">DNA-binding</keyword>
<dbReference type="InterPro" id="IPR005119">
    <property type="entry name" value="LysR_subst-bd"/>
</dbReference>
<dbReference type="PANTHER" id="PTHR30126:SF40">
    <property type="entry name" value="HTH-TYPE TRANSCRIPTIONAL REGULATOR GLTR"/>
    <property type="match status" value="1"/>
</dbReference>
<dbReference type="AlphaFoldDB" id="A0A127QR27"/>
<feature type="domain" description="HTH lysR-type" evidence="5">
    <location>
        <begin position="6"/>
        <end position="63"/>
    </location>
</feature>
<proteinExistence type="inferred from homology"/>
<evidence type="ECO:0000313" key="6">
    <source>
        <dbReference type="EMBL" id="AMP12245.1"/>
    </source>
</evidence>
<name>A0A127QR27_9BURK</name>
<evidence type="ECO:0000256" key="3">
    <source>
        <dbReference type="ARBA" id="ARBA00023125"/>
    </source>
</evidence>
<dbReference type="Gene3D" id="3.40.190.290">
    <property type="match status" value="1"/>
</dbReference>
<dbReference type="GO" id="GO:0003700">
    <property type="term" value="F:DNA-binding transcription factor activity"/>
    <property type="evidence" value="ECO:0007669"/>
    <property type="project" value="InterPro"/>
</dbReference>
<organism evidence="6 7">
    <name type="scientific">Collimonas arenae</name>
    <dbReference type="NCBI Taxonomy" id="279058"/>
    <lineage>
        <taxon>Bacteria</taxon>
        <taxon>Pseudomonadati</taxon>
        <taxon>Pseudomonadota</taxon>
        <taxon>Betaproteobacteria</taxon>
        <taxon>Burkholderiales</taxon>
        <taxon>Oxalobacteraceae</taxon>
        <taxon>Collimonas</taxon>
    </lineage>
</organism>
<evidence type="ECO:0000259" key="5">
    <source>
        <dbReference type="PROSITE" id="PS50931"/>
    </source>
</evidence>
<dbReference type="PATRIC" id="fig|279058.18.peg.4517"/>
<dbReference type="CDD" id="cd05466">
    <property type="entry name" value="PBP2_LTTR_substrate"/>
    <property type="match status" value="1"/>
</dbReference>
<dbReference type="PRINTS" id="PR00039">
    <property type="entry name" value="HTHLYSR"/>
</dbReference>
<dbReference type="Pfam" id="PF03466">
    <property type="entry name" value="LysR_substrate"/>
    <property type="match status" value="1"/>
</dbReference>
<keyword evidence="4" id="KW-0804">Transcription</keyword>
<accession>A0A127QR27</accession>
<dbReference type="SUPFAM" id="SSF46785">
    <property type="entry name" value="Winged helix' DNA-binding domain"/>
    <property type="match status" value="1"/>
</dbReference>
<dbReference type="InterPro" id="IPR000847">
    <property type="entry name" value="LysR_HTH_N"/>
</dbReference>
<dbReference type="Proteomes" id="UP000071778">
    <property type="component" value="Chromosome"/>
</dbReference>
<comment type="similarity">
    <text evidence="1">Belongs to the LysR transcriptional regulatory family.</text>
</comment>
<reference evidence="6 7" key="1">
    <citation type="submission" date="2015-11" db="EMBL/GenBank/DDBJ databases">
        <title>Exploring the genomic traits of fungus-feeding bacterial genus Collimonas.</title>
        <authorList>
            <person name="Song C."/>
            <person name="Schmidt R."/>
            <person name="de Jager V."/>
            <person name="Krzyzanowska D."/>
            <person name="Jongedijk E."/>
            <person name="Cankar K."/>
            <person name="Beekwilder J."/>
            <person name="van Veen A."/>
            <person name="de Boer W."/>
            <person name="van Veen J.A."/>
            <person name="Garbeva P."/>
        </authorList>
    </citation>
    <scope>NUCLEOTIDE SEQUENCE [LARGE SCALE GENOMIC DNA]</scope>
    <source>
        <strain evidence="6 7">Ter282</strain>
    </source>
</reference>
<dbReference type="InterPro" id="IPR036390">
    <property type="entry name" value="WH_DNA-bd_sf"/>
</dbReference>
<evidence type="ECO:0000256" key="2">
    <source>
        <dbReference type="ARBA" id="ARBA00023015"/>
    </source>
</evidence>
<keyword evidence="7" id="KW-1185">Reference proteome</keyword>
<evidence type="ECO:0000256" key="4">
    <source>
        <dbReference type="ARBA" id="ARBA00023163"/>
    </source>
</evidence>
<dbReference type="Gene3D" id="1.10.10.10">
    <property type="entry name" value="Winged helix-like DNA-binding domain superfamily/Winged helix DNA-binding domain"/>
    <property type="match status" value="1"/>
</dbReference>
<dbReference type="Pfam" id="PF00126">
    <property type="entry name" value="HTH_1"/>
    <property type="match status" value="1"/>
</dbReference>
<gene>
    <name evidence="6" type="ORF">CAter282_4588</name>
</gene>
<dbReference type="InterPro" id="IPR036388">
    <property type="entry name" value="WH-like_DNA-bd_sf"/>
</dbReference>
<dbReference type="FunFam" id="1.10.10.10:FF:000001">
    <property type="entry name" value="LysR family transcriptional regulator"/>
    <property type="match status" value="1"/>
</dbReference>
<evidence type="ECO:0000256" key="1">
    <source>
        <dbReference type="ARBA" id="ARBA00009437"/>
    </source>
</evidence>
<dbReference type="GO" id="GO:0000976">
    <property type="term" value="F:transcription cis-regulatory region binding"/>
    <property type="evidence" value="ECO:0007669"/>
    <property type="project" value="TreeGrafter"/>
</dbReference>
<dbReference type="EMBL" id="CP013235">
    <property type="protein sequence ID" value="AMP12245.1"/>
    <property type="molecule type" value="Genomic_DNA"/>
</dbReference>
<dbReference type="PANTHER" id="PTHR30126">
    <property type="entry name" value="HTH-TYPE TRANSCRIPTIONAL REGULATOR"/>
    <property type="match status" value="1"/>
</dbReference>
<dbReference type="PROSITE" id="PS50931">
    <property type="entry name" value="HTH_LYSR"/>
    <property type="match status" value="1"/>
</dbReference>
<protein>
    <submittedName>
        <fullName evidence="6">Bacterial regulatory helix-turn-helix, lysR family protein</fullName>
    </submittedName>
</protein>
<dbReference type="SUPFAM" id="SSF53850">
    <property type="entry name" value="Periplasmic binding protein-like II"/>
    <property type="match status" value="1"/>
</dbReference>
<keyword evidence="2" id="KW-0805">Transcription regulation</keyword>
<sequence length="300" mass="33233">MKNQAMDLTLLRAFVTVAREGNLTRAAELLHVTQPAVSLQIKSLQANLNLQLFTRVPSGMALTDEGIKLLPFAERAIASMSELRQQAESLHPSHLETLSGKLAIGTILDPEFIRLGAFLKRLVESYPQLSTQLQHSMSGDVLQQIKSGHLDVGYYLGIPNKSFHRLTLTQFTYCVLAPSGWKNRISGKDWPALAKLPWIWTPPESAHHRLLSKTFAQHKVTPNKVALVDQEPSMLDLVKSGVGLSLVRESIALREAHAHGLVISDTVNLSTELSFITLDKRKDEPIIAAIFAILQTIWGN</sequence>